<accession>A0A892ZGZ9</accession>
<dbReference type="EMBL" id="CP069798">
    <property type="protein sequence ID" value="QRQ80844.1"/>
    <property type="molecule type" value="Genomic_DNA"/>
</dbReference>
<dbReference type="KEGG" id="ptes:JQU52_08775"/>
<dbReference type="Proteomes" id="UP000653156">
    <property type="component" value="Chromosome"/>
</dbReference>
<sequence length="134" mass="15473">MRHLCHNHLTLHSQHPSSLIQIIRHLWLEPYQPNCTLPHKIRLPVQDVLEAALLQADAHQISLLFITHNHPPVMSCQILGQQYPDVQYRLQYLDEFGLYAGCLTPSTDKTLRLQPCDGDDAIRTMANQIFDLSW</sequence>
<protein>
    <submittedName>
        <fullName evidence="1">Uncharacterized protein</fullName>
    </submittedName>
</protein>
<keyword evidence="2" id="KW-1185">Reference proteome</keyword>
<reference evidence="1" key="1">
    <citation type="submission" date="2021-02" db="EMBL/GenBank/DDBJ databases">
        <title>Neisseriaceae sp. 26B isolated from the cloaca of a Common Toad-headed Turtle (Mesoclemmys nasuta).</title>
        <authorList>
            <person name="Spergser J."/>
            <person name="Busse H.-J."/>
        </authorList>
    </citation>
    <scope>NUCLEOTIDE SEQUENCE</scope>
    <source>
        <strain evidence="1">26B</strain>
    </source>
</reference>
<evidence type="ECO:0000313" key="2">
    <source>
        <dbReference type="Proteomes" id="UP000653156"/>
    </source>
</evidence>
<dbReference type="AlphaFoldDB" id="A0A892ZGZ9"/>
<organism evidence="1 2">
    <name type="scientific">Paralysiella testudinis</name>
    <dbReference type="NCBI Taxonomy" id="2809020"/>
    <lineage>
        <taxon>Bacteria</taxon>
        <taxon>Pseudomonadati</taxon>
        <taxon>Pseudomonadota</taxon>
        <taxon>Betaproteobacteria</taxon>
        <taxon>Neisseriales</taxon>
        <taxon>Neisseriaceae</taxon>
        <taxon>Paralysiella</taxon>
    </lineage>
</organism>
<proteinExistence type="predicted"/>
<evidence type="ECO:0000313" key="1">
    <source>
        <dbReference type="EMBL" id="QRQ80844.1"/>
    </source>
</evidence>
<dbReference type="RefSeq" id="WP_230338136.1">
    <property type="nucleotide sequence ID" value="NZ_CP069798.1"/>
</dbReference>
<name>A0A892ZGZ9_9NEIS</name>
<gene>
    <name evidence="1" type="ORF">JQU52_08775</name>
</gene>